<dbReference type="EMBL" id="CDSF01000095">
    <property type="protein sequence ID" value="CEO99949.1"/>
    <property type="molecule type" value="Genomic_DNA"/>
</dbReference>
<dbReference type="Gene3D" id="1.10.10.440">
    <property type="entry name" value="FF domain"/>
    <property type="match status" value="4"/>
</dbReference>
<dbReference type="InterPro" id="IPR036020">
    <property type="entry name" value="WW_dom_sf"/>
</dbReference>
<dbReference type="InterPro" id="IPR001202">
    <property type="entry name" value="WW_dom"/>
</dbReference>
<protein>
    <recommendedName>
        <fullName evidence="11">WW domain-containing protein</fullName>
    </recommendedName>
</protein>
<dbReference type="InterPro" id="IPR002713">
    <property type="entry name" value="FF_domain"/>
</dbReference>
<dbReference type="Gene3D" id="2.20.70.10">
    <property type="match status" value="2"/>
</dbReference>
<dbReference type="PANTHER" id="PTHR11864">
    <property type="entry name" value="PRE-MRNA-PROCESSING PROTEIN PRP40"/>
    <property type="match status" value="1"/>
</dbReference>
<gene>
    <name evidence="9" type="ORF">PBRA_007683</name>
</gene>
<dbReference type="OrthoDB" id="187617at2759"/>
<dbReference type="InterPro" id="IPR036517">
    <property type="entry name" value="FF_domain_sf"/>
</dbReference>
<name>A0A0G4IXS9_PLABS</name>
<dbReference type="FunFam" id="1.10.10.440:FF:000013">
    <property type="entry name" value="pre-mRNA-processing protein 40A isoform X1"/>
    <property type="match status" value="1"/>
</dbReference>
<evidence type="ECO:0000313" key="10">
    <source>
        <dbReference type="Proteomes" id="UP000039324"/>
    </source>
</evidence>
<evidence type="ECO:0000259" key="8">
    <source>
        <dbReference type="PROSITE" id="PS51676"/>
    </source>
</evidence>
<evidence type="ECO:0000256" key="5">
    <source>
        <dbReference type="ARBA" id="ARBA00023242"/>
    </source>
</evidence>
<dbReference type="GO" id="GO:0003723">
    <property type="term" value="F:RNA binding"/>
    <property type="evidence" value="ECO:0007669"/>
    <property type="project" value="TreeGrafter"/>
</dbReference>
<dbReference type="CDD" id="cd00201">
    <property type="entry name" value="WW"/>
    <property type="match status" value="2"/>
</dbReference>
<keyword evidence="2" id="KW-0507">mRNA processing</keyword>
<evidence type="ECO:0000313" key="9">
    <source>
        <dbReference type="EMBL" id="CEO99949.1"/>
    </source>
</evidence>
<evidence type="ECO:0000256" key="4">
    <source>
        <dbReference type="ARBA" id="ARBA00023187"/>
    </source>
</evidence>
<feature type="compositionally biased region" description="Low complexity" evidence="6">
    <location>
        <begin position="33"/>
        <end position="43"/>
    </location>
</feature>
<evidence type="ECO:0008006" key="11">
    <source>
        <dbReference type="Google" id="ProtNLM"/>
    </source>
</evidence>
<dbReference type="PROSITE" id="PS01159">
    <property type="entry name" value="WW_DOMAIN_1"/>
    <property type="match status" value="2"/>
</dbReference>
<feature type="compositionally biased region" description="Acidic residues" evidence="6">
    <location>
        <begin position="668"/>
        <end position="683"/>
    </location>
</feature>
<feature type="compositionally biased region" description="Basic residues" evidence="6">
    <location>
        <begin position="699"/>
        <end position="732"/>
    </location>
</feature>
<dbReference type="SMART" id="SM00441">
    <property type="entry name" value="FF"/>
    <property type="match status" value="5"/>
</dbReference>
<feature type="compositionally biased region" description="Basic and acidic residues" evidence="6">
    <location>
        <begin position="220"/>
        <end position="239"/>
    </location>
</feature>
<dbReference type="PROSITE" id="PS51676">
    <property type="entry name" value="FF"/>
    <property type="match status" value="1"/>
</dbReference>
<dbReference type="Pfam" id="PF01846">
    <property type="entry name" value="FF"/>
    <property type="match status" value="4"/>
</dbReference>
<dbReference type="GO" id="GO:0005685">
    <property type="term" value="C:U1 snRNP"/>
    <property type="evidence" value="ECO:0007669"/>
    <property type="project" value="TreeGrafter"/>
</dbReference>
<dbReference type="STRING" id="37360.A0A0G4IXS9"/>
<dbReference type="PANTHER" id="PTHR11864:SF0">
    <property type="entry name" value="PRP40 PRE-MRNA PROCESSING FACTOR 40 HOMOLOG A (YEAST)"/>
    <property type="match status" value="1"/>
</dbReference>
<proteinExistence type="predicted"/>
<feature type="domain" description="FF" evidence="8">
    <location>
        <begin position="264"/>
        <end position="318"/>
    </location>
</feature>
<dbReference type="InterPro" id="IPR039726">
    <property type="entry name" value="Prp40-like"/>
</dbReference>
<dbReference type="OMA" id="HDELNYG"/>
<keyword evidence="4" id="KW-0508">mRNA splicing</keyword>
<feature type="compositionally biased region" description="Low complexity" evidence="6">
    <location>
        <begin position="188"/>
        <end position="201"/>
    </location>
</feature>
<feature type="domain" description="WW" evidence="7">
    <location>
        <begin position="121"/>
        <end position="148"/>
    </location>
</feature>
<dbReference type="SMART" id="SM00456">
    <property type="entry name" value="WW"/>
    <property type="match status" value="2"/>
</dbReference>
<dbReference type="Pfam" id="PF00397">
    <property type="entry name" value="WW"/>
    <property type="match status" value="2"/>
</dbReference>
<dbReference type="SUPFAM" id="SSF51045">
    <property type="entry name" value="WW domain"/>
    <property type="match status" value="2"/>
</dbReference>
<dbReference type="Proteomes" id="UP000039324">
    <property type="component" value="Unassembled WGS sequence"/>
</dbReference>
<accession>A0A0G4IXS9</accession>
<sequence>MIHPDRLKMMGRPDQPAVPSAMSHGGDAPPAPQTTTFPASAPYGGAPSYPGRYPYPSGYAPYGYGAPSAGYSPMQRAPVAPYGYGAYPAAGQPPASGVVAAGQEKASPAATPEGPKTVGDWSSFTTPEGKVYYFNNKTQETTWTCPPEFTSSGVTTEPKDEWQTFYTNEGKPYYYNARTNVTSWTKPESASAADSETAAESADQDHTAELSGEPSPIPTETRDGEQAHPELPSRPKPEEPVEVIQDPVVAVPYKAAYASQYANREEAEAAFREMLTSSGVPSTATWEQALPKIVNDKRYTALPKLADRKEVFKSWCVEHAEREKENALRAEQQKRDDFLALLAEHSNIIRSRMRFVELEPKIRLDPRYTACDTRTREDLFYDHIDKLADAERKAKIEARQAAEAAFRDFLQSGEIITLNTQWRELLETLASEPTYKALDPADALKVFEGVMSDLKREEAAKALAEKEALREAEKKRRVDYRNLLQEQVQAGKLHLRTRWRSFAETIRDDARFIALSQDEKFSPQTLFDDFCDDLEDRVHNSRKKLKEALANAGVAAVSETDTVDGLCERLGGADAIQGVPEMHVRVLLAEFIDHAQSRAQHAAKRIEKYSALFSKLLTKKVRRPMSMDSAQPMLDSHSCYKKLPEAVRTEMFAKHVEALSAPGHEIAAEDSDTSGEIEEDEEVSSYHRRRSPSLDSRRRPGPRYRKRSRSPPRYRRSPSPRRRRRSSPRRWR</sequence>
<evidence type="ECO:0000259" key="7">
    <source>
        <dbReference type="PROSITE" id="PS50020"/>
    </source>
</evidence>
<dbReference type="AlphaFoldDB" id="A0A0G4IXS9"/>
<keyword evidence="10" id="KW-1185">Reference proteome</keyword>
<evidence type="ECO:0000256" key="3">
    <source>
        <dbReference type="ARBA" id="ARBA00022737"/>
    </source>
</evidence>
<dbReference type="GO" id="GO:0071004">
    <property type="term" value="C:U2-type prespliceosome"/>
    <property type="evidence" value="ECO:0007669"/>
    <property type="project" value="TreeGrafter"/>
</dbReference>
<dbReference type="PROSITE" id="PS50020">
    <property type="entry name" value="WW_DOMAIN_2"/>
    <property type="match status" value="2"/>
</dbReference>
<dbReference type="GO" id="GO:0045292">
    <property type="term" value="P:mRNA cis splicing, via spliceosome"/>
    <property type="evidence" value="ECO:0007669"/>
    <property type="project" value="InterPro"/>
</dbReference>
<keyword evidence="3" id="KW-0677">Repeat</keyword>
<feature type="domain" description="WW" evidence="7">
    <location>
        <begin position="156"/>
        <end position="189"/>
    </location>
</feature>
<feature type="region of interest" description="Disordered" evidence="6">
    <location>
        <begin position="662"/>
        <end position="732"/>
    </location>
</feature>
<keyword evidence="5" id="KW-0539">Nucleus</keyword>
<organism evidence="9 10">
    <name type="scientific">Plasmodiophora brassicae</name>
    <name type="common">Clubroot disease agent</name>
    <dbReference type="NCBI Taxonomy" id="37360"/>
    <lineage>
        <taxon>Eukaryota</taxon>
        <taxon>Sar</taxon>
        <taxon>Rhizaria</taxon>
        <taxon>Endomyxa</taxon>
        <taxon>Phytomyxea</taxon>
        <taxon>Plasmodiophorida</taxon>
        <taxon>Plasmodiophoridae</taxon>
        <taxon>Plasmodiophora</taxon>
    </lineage>
</organism>
<feature type="region of interest" description="Disordered" evidence="6">
    <location>
        <begin position="1"/>
        <end position="43"/>
    </location>
</feature>
<evidence type="ECO:0000256" key="6">
    <source>
        <dbReference type="SAM" id="MobiDB-lite"/>
    </source>
</evidence>
<dbReference type="SUPFAM" id="SSF81698">
    <property type="entry name" value="FF domain"/>
    <property type="match status" value="4"/>
</dbReference>
<reference evidence="9 10" key="1">
    <citation type="submission" date="2015-02" db="EMBL/GenBank/DDBJ databases">
        <authorList>
            <person name="Chooi Y.-H."/>
        </authorList>
    </citation>
    <scope>NUCLEOTIDE SEQUENCE [LARGE SCALE GENOMIC DNA]</scope>
    <source>
        <strain evidence="9">E3</strain>
    </source>
</reference>
<feature type="region of interest" description="Disordered" evidence="6">
    <location>
        <begin position="186"/>
        <end position="241"/>
    </location>
</feature>
<evidence type="ECO:0000256" key="1">
    <source>
        <dbReference type="ARBA" id="ARBA00004123"/>
    </source>
</evidence>
<comment type="subcellular location">
    <subcellularLocation>
        <location evidence="1">Nucleus</location>
    </subcellularLocation>
</comment>
<evidence type="ECO:0000256" key="2">
    <source>
        <dbReference type="ARBA" id="ARBA00022664"/>
    </source>
</evidence>